<reference evidence="3" key="1">
    <citation type="submission" date="2014-12" db="EMBL/GenBank/DDBJ databases">
        <authorList>
            <person name="Salcher M.M."/>
        </authorList>
    </citation>
    <scope>NUCLEOTIDE SEQUENCE [LARGE SCALE GENOMIC DNA]</scope>
    <source>
        <strain evidence="3">MMS-10A-171</strain>
    </source>
</reference>
<evidence type="ECO:0000313" key="3">
    <source>
        <dbReference type="Proteomes" id="UP000064007"/>
    </source>
</evidence>
<sequence>MATAVIIKHPNSGMIKIGYYGFSWTYLFFGWFVPLFRGELGVAALHMLFSIITLGLWQIIVAFLYNRQYMTRMFMTGWVLADSEGNNEMAAQRLGVVLPKRGRK</sequence>
<dbReference type="GeneID" id="99989836"/>
<name>A0A0D6EV68_9PROT</name>
<dbReference type="HOGENOM" id="CLU_128682_2_0_4"/>
<keyword evidence="3" id="KW-1185">Reference proteome</keyword>
<feature type="transmembrane region" description="Helical" evidence="1">
    <location>
        <begin position="42"/>
        <end position="65"/>
    </location>
</feature>
<proteinExistence type="predicted"/>
<accession>A0A0D6EV68</accession>
<evidence type="ECO:0000256" key="1">
    <source>
        <dbReference type="SAM" id="Phobius"/>
    </source>
</evidence>
<feature type="transmembrane region" description="Helical" evidence="1">
    <location>
        <begin position="17"/>
        <end position="36"/>
    </location>
</feature>
<dbReference type="OrthoDB" id="5233at2"/>
<dbReference type="RefSeq" id="WP_046487563.1">
    <property type="nucleotide sequence ID" value="NZ_CP040978.1"/>
</dbReference>
<dbReference type="Proteomes" id="UP000064007">
    <property type="component" value="Chromosome 1"/>
</dbReference>
<keyword evidence="1" id="KW-1133">Transmembrane helix</keyword>
<dbReference type="KEGG" id="mbat:BN1208_0489"/>
<dbReference type="EMBL" id="LN827929">
    <property type="protein sequence ID" value="CEZ19381.1"/>
    <property type="molecule type" value="Genomic_DNA"/>
</dbReference>
<keyword evidence="1" id="KW-0812">Transmembrane</keyword>
<evidence type="ECO:0008006" key="4">
    <source>
        <dbReference type="Google" id="ProtNLM"/>
    </source>
</evidence>
<gene>
    <name evidence="2" type="ORF">BN1208_0489</name>
</gene>
<dbReference type="AlphaFoldDB" id="A0A0D6EV68"/>
<keyword evidence="1" id="KW-0472">Membrane</keyword>
<organism evidence="2 3">
    <name type="scientific">Candidatus Methylopumilus planktonicus</name>
    <dbReference type="NCBI Taxonomy" id="1581557"/>
    <lineage>
        <taxon>Bacteria</taxon>
        <taxon>Pseudomonadati</taxon>
        <taxon>Pseudomonadota</taxon>
        <taxon>Betaproteobacteria</taxon>
        <taxon>Nitrosomonadales</taxon>
        <taxon>Methylophilaceae</taxon>
        <taxon>Candidatus Methylopumilus</taxon>
    </lineage>
</organism>
<evidence type="ECO:0000313" key="2">
    <source>
        <dbReference type="EMBL" id="CEZ19381.1"/>
    </source>
</evidence>
<protein>
    <recommendedName>
        <fullName evidence="4">DUF2628 domain-containing protein</fullName>
    </recommendedName>
</protein>
<dbReference type="STRING" id="1581557.BN1208_0489"/>